<organism evidence="1">
    <name type="scientific">candidate division WOR-3 bacterium</name>
    <dbReference type="NCBI Taxonomy" id="2052148"/>
    <lineage>
        <taxon>Bacteria</taxon>
        <taxon>Bacteria division WOR-3</taxon>
    </lineage>
</organism>
<protein>
    <submittedName>
        <fullName evidence="1">PorV/PorQ family protein</fullName>
    </submittedName>
</protein>
<accession>A0A7V0XFC7</accession>
<dbReference type="SUPFAM" id="SSF56935">
    <property type="entry name" value="Porins"/>
    <property type="match status" value="1"/>
</dbReference>
<dbReference type="AlphaFoldDB" id="A0A7V0XFC7"/>
<gene>
    <name evidence="1" type="ORF">ENN51_06925</name>
</gene>
<proteinExistence type="predicted"/>
<evidence type="ECO:0000313" key="1">
    <source>
        <dbReference type="EMBL" id="HDQ99997.1"/>
    </source>
</evidence>
<dbReference type="NCBIfam" id="NF033709">
    <property type="entry name" value="PorV_fam"/>
    <property type="match status" value="1"/>
</dbReference>
<dbReference type="Proteomes" id="UP000885672">
    <property type="component" value="Unassembled WGS sequence"/>
</dbReference>
<dbReference type="Gene3D" id="2.40.160.60">
    <property type="entry name" value="Outer membrane protein transport protein (OMPP1/FadL/TodX)"/>
    <property type="match status" value="1"/>
</dbReference>
<reference evidence="1" key="1">
    <citation type="journal article" date="2020" name="mSystems">
        <title>Genome- and Community-Level Interaction Insights into Carbon Utilization and Element Cycling Functions of Hydrothermarchaeota in Hydrothermal Sediment.</title>
        <authorList>
            <person name="Zhou Z."/>
            <person name="Liu Y."/>
            <person name="Xu W."/>
            <person name="Pan J."/>
            <person name="Luo Z.H."/>
            <person name="Li M."/>
        </authorList>
    </citation>
    <scope>NUCLEOTIDE SEQUENCE [LARGE SCALE GENOMIC DNA]</scope>
    <source>
        <strain evidence="1">SpSt-1182</strain>
    </source>
</reference>
<name>A0A7V0XFC7_UNCW3</name>
<sequence>MVSLALVLSLLAIDHNAGSAGFDFLRITPGAREAAMGGAAVGSAESPLAFWYSPALAAHVPGQEAQAGYSSWVGGIHVGSIAYAQPLNDRQGIGAGLVYVNSGTMKRTDPLGNELGTFGVAFADLNLSGAHRLTDLVALGFGLHGLYGSIDTFFTVGLAGNFGAAFDIPVEGLSGLTAGVAARNVGYQVKAFQSGRDPMPIEFIAGLGFRPNPSLGLGLDVTKALDDRFHVRAGIEGWIGDIIALRAGYNTAGSDIKSGGGEDILAGVTTGFGIRHLGYQLDYGFVPMGVLGMTHRISFSLSL</sequence>
<dbReference type="EMBL" id="DSBX01000259">
    <property type="protein sequence ID" value="HDQ99997.1"/>
    <property type="molecule type" value="Genomic_DNA"/>
</dbReference>
<comment type="caution">
    <text evidence="1">The sequence shown here is derived from an EMBL/GenBank/DDBJ whole genome shotgun (WGS) entry which is preliminary data.</text>
</comment>